<reference evidence="1" key="1">
    <citation type="submission" date="2024-07" db="EMBL/GenBank/DDBJ databases">
        <authorList>
            <person name="Yu S.T."/>
        </authorList>
    </citation>
    <scope>NUCLEOTIDE SEQUENCE</scope>
    <source>
        <strain evidence="1">R17</strain>
    </source>
</reference>
<dbReference type="GeneID" id="303247599"/>
<protein>
    <submittedName>
        <fullName evidence="1">DUF488 family protein</fullName>
    </submittedName>
</protein>
<gene>
    <name evidence="1" type="ORF">AB5J48_31875</name>
</gene>
<sequence>MANRVYTVGHSTRTFDEVLSMLQNNGITHLVDVRSYPASRTFPQWNQDAIVEALPSDIPYRWIRELGGRRHTPAGVESVNTAWRVKAFRDYADHMTSDEFAKGLGELLDLAAHGRPVIMCSEAVPWRCHRRLITDALLVAGAEVVHIMSATVTKPASLNESAAVHNGRITYPAS</sequence>
<name>A0AB39NW23_9ACTN</name>
<dbReference type="PANTHER" id="PTHR39337:SF1">
    <property type="entry name" value="BLR5642 PROTEIN"/>
    <property type="match status" value="1"/>
</dbReference>
<accession>A0AB39NW23</accession>
<dbReference type="AlphaFoldDB" id="A0AB39NW23"/>
<dbReference type="PANTHER" id="PTHR39337">
    <property type="entry name" value="BLR5642 PROTEIN"/>
    <property type="match status" value="1"/>
</dbReference>
<dbReference type="InterPro" id="IPR014519">
    <property type="entry name" value="UCP024492"/>
</dbReference>
<evidence type="ECO:0000313" key="1">
    <source>
        <dbReference type="EMBL" id="XDQ22457.1"/>
    </source>
</evidence>
<proteinExistence type="predicted"/>
<dbReference type="EMBL" id="CP163433">
    <property type="protein sequence ID" value="XDQ22457.1"/>
    <property type="molecule type" value="Genomic_DNA"/>
</dbReference>
<dbReference type="RefSeq" id="WP_189481709.1">
    <property type="nucleotide sequence ID" value="NZ_CP163433.1"/>
</dbReference>
<dbReference type="PIRSF" id="PIRSF024492">
    <property type="entry name" value="UCP024492"/>
    <property type="match status" value="1"/>
</dbReference>
<dbReference type="Pfam" id="PF04343">
    <property type="entry name" value="DUF488"/>
    <property type="match status" value="1"/>
</dbReference>
<organism evidence="1">
    <name type="scientific">Streptomyces sp. R17</name>
    <dbReference type="NCBI Taxonomy" id="3238626"/>
    <lineage>
        <taxon>Bacteria</taxon>
        <taxon>Bacillati</taxon>
        <taxon>Actinomycetota</taxon>
        <taxon>Actinomycetes</taxon>
        <taxon>Kitasatosporales</taxon>
        <taxon>Streptomycetaceae</taxon>
        <taxon>Streptomyces</taxon>
    </lineage>
</organism>
<dbReference type="InterPro" id="IPR007438">
    <property type="entry name" value="DUF488"/>
</dbReference>